<evidence type="ECO:0000313" key="3">
    <source>
        <dbReference type="Proteomes" id="UP000063991"/>
    </source>
</evidence>
<accession>A0A126Q0C4</accession>
<dbReference type="AlphaFoldDB" id="A0A126Q0C4"/>
<keyword evidence="1" id="KW-0472">Membrane</keyword>
<dbReference type="RefSeq" id="WP_061095178.1">
    <property type="nucleotide sequence ID" value="NZ_CP014323.1"/>
</dbReference>
<name>A0A126Q0C4_ALTMA</name>
<evidence type="ECO:0000256" key="1">
    <source>
        <dbReference type="SAM" id="Phobius"/>
    </source>
</evidence>
<evidence type="ECO:0000313" key="2">
    <source>
        <dbReference type="EMBL" id="AMJ98671.1"/>
    </source>
</evidence>
<sequence>MKKFILTICLISVVIFVAVAFPEQKFTLTVLSTLAIALTVSYLLAKIYIRKQFSNLDEREQDI</sequence>
<dbReference type="EMBL" id="CP014323">
    <property type="protein sequence ID" value="AMJ98671.1"/>
    <property type="molecule type" value="Genomic_DNA"/>
</dbReference>
<proteinExistence type="predicted"/>
<keyword evidence="1" id="KW-1133">Transmembrane helix</keyword>
<organism evidence="2 3">
    <name type="scientific">Alteromonas macleodii</name>
    <name type="common">Pseudoalteromonas macleodii</name>
    <dbReference type="NCBI Taxonomy" id="28108"/>
    <lineage>
        <taxon>Bacteria</taxon>
        <taxon>Pseudomonadati</taxon>
        <taxon>Pseudomonadota</taxon>
        <taxon>Gammaproteobacteria</taxon>
        <taxon>Alteromonadales</taxon>
        <taxon>Alteromonadaceae</taxon>
        <taxon>Alteromonas/Salinimonas group</taxon>
        <taxon>Alteromonas</taxon>
    </lineage>
</organism>
<keyword evidence="1" id="KW-0812">Transmembrane</keyword>
<reference evidence="2 3" key="1">
    <citation type="submission" date="2015-12" db="EMBL/GenBank/DDBJ databases">
        <authorList>
            <person name="Shamseldin A."/>
            <person name="Moawad H."/>
            <person name="Abd El-Rahim W.M."/>
            <person name="Sadowsky M.J."/>
        </authorList>
    </citation>
    <scope>NUCLEOTIDE SEQUENCE [LARGE SCALE GENOMIC DNA]</scope>
    <source>
        <strain evidence="2 3">D7</strain>
    </source>
</reference>
<feature type="transmembrane region" description="Helical" evidence="1">
    <location>
        <begin position="30"/>
        <end position="49"/>
    </location>
</feature>
<gene>
    <name evidence="2" type="ORF">AVL55_11130</name>
</gene>
<protein>
    <submittedName>
        <fullName evidence="2">Uncharacterized protein</fullName>
    </submittedName>
</protein>
<dbReference type="Proteomes" id="UP000063991">
    <property type="component" value="Chromosome"/>
</dbReference>